<accession>A0ACB9PZZ6</accession>
<proteinExistence type="predicted"/>
<comment type="caution">
    <text evidence="1">The sequence shown here is derived from an EMBL/GenBank/DDBJ whole genome shotgun (WGS) entry which is preliminary data.</text>
</comment>
<evidence type="ECO:0000313" key="1">
    <source>
        <dbReference type="EMBL" id="KAI4354126.1"/>
    </source>
</evidence>
<organism evidence="1 2">
    <name type="scientific">Bauhinia variegata</name>
    <name type="common">Purple orchid tree</name>
    <name type="synonym">Phanera variegata</name>
    <dbReference type="NCBI Taxonomy" id="167791"/>
    <lineage>
        <taxon>Eukaryota</taxon>
        <taxon>Viridiplantae</taxon>
        <taxon>Streptophyta</taxon>
        <taxon>Embryophyta</taxon>
        <taxon>Tracheophyta</taxon>
        <taxon>Spermatophyta</taxon>
        <taxon>Magnoliopsida</taxon>
        <taxon>eudicotyledons</taxon>
        <taxon>Gunneridae</taxon>
        <taxon>Pentapetalae</taxon>
        <taxon>rosids</taxon>
        <taxon>fabids</taxon>
        <taxon>Fabales</taxon>
        <taxon>Fabaceae</taxon>
        <taxon>Cercidoideae</taxon>
        <taxon>Cercideae</taxon>
        <taxon>Bauhiniinae</taxon>
        <taxon>Bauhinia</taxon>
    </lineage>
</organism>
<evidence type="ECO:0000313" key="2">
    <source>
        <dbReference type="Proteomes" id="UP000828941"/>
    </source>
</evidence>
<keyword evidence="2" id="KW-1185">Reference proteome</keyword>
<gene>
    <name evidence="1" type="ORF">L6164_003024</name>
</gene>
<dbReference type="Proteomes" id="UP000828941">
    <property type="component" value="Chromosome 2"/>
</dbReference>
<name>A0ACB9PZZ6_BAUVA</name>
<reference evidence="1 2" key="1">
    <citation type="journal article" date="2022" name="DNA Res.">
        <title>Chromosomal-level genome assembly of the orchid tree Bauhinia variegata (Leguminosae; Cercidoideae) supports the allotetraploid origin hypothesis of Bauhinia.</title>
        <authorList>
            <person name="Zhong Y."/>
            <person name="Chen Y."/>
            <person name="Zheng D."/>
            <person name="Pang J."/>
            <person name="Liu Y."/>
            <person name="Luo S."/>
            <person name="Meng S."/>
            <person name="Qian L."/>
            <person name="Wei D."/>
            <person name="Dai S."/>
            <person name="Zhou R."/>
        </authorList>
    </citation>
    <scope>NUCLEOTIDE SEQUENCE [LARGE SCALE GENOMIC DNA]</scope>
    <source>
        <strain evidence="1">BV-YZ2020</strain>
    </source>
</reference>
<protein>
    <submittedName>
        <fullName evidence="1">Uncharacterized protein</fullName>
    </submittedName>
</protein>
<sequence length="1118" mass="127544">MSFRDSYTKGHGPKKIYTKASAKSGKGSSDDDFAFQLIAGNGSFNIEGLKDFARKVNLQQCGSIYAVVAIMGPQSSGKSTLLNHLFGTNFKEMNHDNGRSQTTKGIWLARSPDIKPLTLVMDMEGTDGSERGEDEIAFEKQSALFALSVADVVLINMWCQDIGREHAANKPLLRIVFQQVMIQFSNRPRKMTLMFVVRDKTKSPENALEAKLREDIEEIWASILTPSRSKNLQLRDFFEVEVVFLPNYEEKEEEFKLKVKDLKQRFAHPTVPCGLADAGDKKRPASDFPKMAHNIWEDIMENKDLDIPADKVMVATVRSEEIRNKLYDSFQSNEDWCKLRKQALFGFVPDFGKIVNSVLNTYISKYDAEALYLDEDVTNEKREELLDQLSQLVEPVYQSMVKRLRLEHLKKFIEEFDKDSDKQNRFSTVADRIQCCLLEFDKACAAIRVDRAKWDTLKAKAKLQGDMNSYSRTKNEDKLAYKIRRLHEPKLKQELSDSVRYLLCEEIDSTWSKIRQHFKSVMDSTLSQLLHTLSEFHVDEENRKEKIEIIDKYAKLIVESKAREESGRVKIHMISKFVRHFKHGYNSWLIDMKNNEQIDRAASDALSTPLKLLAGLAAIHLEDDESDDNIQTILFSALLGSGDEKESKGLNSPNWEKVPPSRTLITPIECKELWEAFRVEAKDAVSNAPEMVQPVHQDMSNDLRQEYLNRFMEAYHKHSDKQNSFVSGSVNCYRILKPLARETCLNGAMENGMSRQCPIPIYVGPSSSKKSIQLEFPDISSTQHIKAEEAGYKDKTFKREDNGKRKITTSSVGLNDEKGNVMTDSKPAPPMHIPVSPFSPVSTCPKIKMTELKSSKMMSIPSEAPDMLSLQHIKVEERGGIEKTSKREEKGKMDKEKSSVGMAGSDAFFLPSSPGLELTTGSQSLRTYPHSFGYPFNTFSSPLNGALETDPNQSFWNQSVNFGNLIDRTLIFPFDVKRLKQLTPAERGHFMETTILQLISMMRIQNLECAHLFNRLSKIEKSGKVKAEMETKIDRTYDELEDVLPYKKVGSVQKLKSYVDVLEFGFWNGVKQVANQAKLQFPEFDIDKTKLDMFEDLHNGQKMEPRKAPEEEIDVKLI</sequence>
<dbReference type="EMBL" id="CM039427">
    <property type="protein sequence ID" value="KAI4354126.1"/>
    <property type="molecule type" value="Genomic_DNA"/>
</dbReference>